<dbReference type="EMBL" id="MT142460">
    <property type="protein sequence ID" value="QJA81471.1"/>
    <property type="molecule type" value="Genomic_DNA"/>
</dbReference>
<evidence type="ECO:0000313" key="3">
    <source>
        <dbReference type="EMBL" id="QJA81471.1"/>
    </source>
</evidence>
<dbReference type="Pfam" id="PF17236">
    <property type="entry name" value="SU10_MCP"/>
    <property type="match status" value="1"/>
</dbReference>
<proteinExistence type="predicted"/>
<evidence type="ECO:0000313" key="4">
    <source>
        <dbReference type="EMBL" id="QJH95891.1"/>
    </source>
</evidence>
<protein>
    <submittedName>
        <fullName evidence="1">Putative major capsid protein</fullName>
    </submittedName>
</protein>
<name>A0A6H1ZHY2_9ZZZZ</name>
<reference evidence="1" key="1">
    <citation type="submission" date="2020-03" db="EMBL/GenBank/DDBJ databases">
        <title>The deep terrestrial virosphere.</title>
        <authorList>
            <person name="Holmfeldt K."/>
            <person name="Nilsson E."/>
            <person name="Simone D."/>
            <person name="Lopez-Fernandez M."/>
            <person name="Wu X."/>
            <person name="de Brujin I."/>
            <person name="Lundin D."/>
            <person name="Andersson A."/>
            <person name="Bertilsson S."/>
            <person name="Dopson M."/>
        </authorList>
    </citation>
    <scope>NUCLEOTIDE SEQUENCE</scope>
    <source>
        <strain evidence="3">MM415A00528</strain>
        <strain evidence="2">MM415B00465</strain>
        <strain evidence="1">TM448A00694</strain>
        <strain evidence="4">TM448B00545</strain>
    </source>
</reference>
<dbReference type="EMBL" id="MT144047">
    <property type="protein sequence ID" value="QJA47526.1"/>
    <property type="molecule type" value="Genomic_DNA"/>
</dbReference>
<dbReference type="AlphaFoldDB" id="A0A6H1ZHY2"/>
<dbReference type="EMBL" id="MT141526">
    <property type="protein sequence ID" value="QJA64778.1"/>
    <property type="molecule type" value="Genomic_DNA"/>
</dbReference>
<gene>
    <name evidence="3" type="ORF">MM415A00528_0014</name>
    <name evidence="2" type="ORF">MM415B00465_0012</name>
    <name evidence="1" type="ORF">TM448A00694_0004</name>
    <name evidence="4" type="ORF">TM448B00545_0012</name>
</gene>
<evidence type="ECO:0000313" key="1">
    <source>
        <dbReference type="EMBL" id="QJA47526.1"/>
    </source>
</evidence>
<dbReference type="InterPro" id="IPR035198">
    <property type="entry name" value="SU10_MCP"/>
</dbReference>
<sequence length="407" mass="44733">MPRTPTVTAGTKHPYDASSVLVSNISDMIDQVDPQDTPLLALLGWREEASQAVGADSLEFECFSTTHTWLTDELIPSYAPLNAAYVAAQGYLDLGTTAVEYFEEDDQLFLQSGTNNSHYQVTSIDSVNGYLYVRILGGDAAHASATNVYNLGKVVLDGAEAEVTGKYTTIEQTSNYTQIFSRTVAVSGTEEAVNKYGVESTLNREVEKKFKEQVIQLEQAAHYGLRNSSIPTSNAQPGRRMGGLYYFIRSQSAANRTDASGASLTETLLQNLLEDIFADTGGTSRPDTILVNSWQKRKLNDIWSPFVRGERDDGVAGVVVNKYESDFGVFDVVLDRHLGKSDLVVVAKDRLGIGPLRGRGVESDRVFRLEALPKSGDSYRRFIIGEYTMEVRQGTACHGWLYNLATS</sequence>
<organism evidence="1">
    <name type="scientific">viral metagenome</name>
    <dbReference type="NCBI Taxonomy" id="1070528"/>
    <lineage>
        <taxon>unclassified sequences</taxon>
        <taxon>metagenomes</taxon>
        <taxon>organismal metagenomes</taxon>
    </lineage>
</organism>
<accession>A0A6H1ZHY2</accession>
<dbReference type="EMBL" id="MT144632">
    <property type="protein sequence ID" value="QJH95891.1"/>
    <property type="molecule type" value="Genomic_DNA"/>
</dbReference>
<evidence type="ECO:0000313" key="2">
    <source>
        <dbReference type="EMBL" id="QJA64778.1"/>
    </source>
</evidence>